<evidence type="ECO:0000256" key="2">
    <source>
        <dbReference type="ARBA" id="ARBA00004752"/>
    </source>
</evidence>
<evidence type="ECO:0000256" key="15">
    <source>
        <dbReference type="SAM" id="Phobius"/>
    </source>
</evidence>
<evidence type="ECO:0000256" key="8">
    <source>
        <dbReference type="ARBA" id="ARBA00022960"/>
    </source>
</evidence>
<evidence type="ECO:0000256" key="12">
    <source>
        <dbReference type="ARBA" id="ARBA00023316"/>
    </source>
</evidence>
<evidence type="ECO:0000256" key="7">
    <source>
        <dbReference type="ARBA" id="ARBA00022679"/>
    </source>
</evidence>
<organism evidence="17 18">
    <name type="scientific">Prosthecobacter algae</name>
    <dbReference type="NCBI Taxonomy" id="1144682"/>
    <lineage>
        <taxon>Bacteria</taxon>
        <taxon>Pseudomonadati</taxon>
        <taxon>Verrucomicrobiota</taxon>
        <taxon>Verrucomicrobiia</taxon>
        <taxon>Verrucomicrobiales</taxon>
        <taxon>Verrucomicrobiaceae</taxon>
        <taxon>Prosthecobacter</taxon>
    </lineage>
</organism>
<evidence type="ECO:0000256" key="11">
    <source>
        <dbReference type="ARBA" id="ARBA00023268"/>
    </source>
</evidence>
<evidence type="ECO:0000256" key="13">
    <source>
        <dbReference type="ARBA" id="ARBA00034000"/>
    </source>
</evidence>
<proteinExistence type="predicted"/>
<name>A0ABP9PJ30_9BACT</name>
<comment type="subcellular location">
    <subcellularLocation>
        <location evidence="1">Cell membrane</location>
    </subcellularLocation>
</comment>
<dbReference type="InterPro" id="IPR050396">
    <property type="entry name" value="Glycosyltr_51/Transpeptidase"/>
</dbReference>
<comment type="pathway">
    <text evidence="2">Cell wall biogenesis; peptidoglycan biosynthesis.</text>
</comment>
<keyword evidence="8" id="KW-0133">Cell shape</keyword>
<feature type="domain" description="Glycosyl transferase family 51" evidence="16">
    <location>
        <begin position="81"/>
        <end position="255"/>
    </location>
</feature>
<keyword evidence="6" id="KW-0328">Glycosyltransferase</keyword>
<evidence type="ECO:0000256" key="3">
    <source>
        <dbReference type="ARBA" id="ARBA00022475"/>
    </source>
</evidence>
<evidence type="ECO:0000256" key="1">
    <source>
        <dbReference type="ARBA" id="ARBA00004236"/>
    </source>
</evidence>
<evidence type="ECO:0000256" key="9">
    <source>
        <dbReference type="ARBA" id="ARBA00022984"/>
    </source>
</evidence>
<keyword evidence="5" id="KW-0645">Protease</keyword>
<dbReference type="SUPFAM" id="SSF53955">
    <property type="entry name" value="Lysozyme-like"/>
    <property type="match status" value="1"/>
</dbReference>
<keyword evidence="18" id="KW-1185">Reference proteome</keyword>
<evidence type="ECO:0000256" key="5">
    <source>
        <dbReference type="ARBA" id="ARBA00022670"/>
    </source>
</evidence>
<evidence type="ECO:0000313" key="17">
    <source>
        <dbReference type="EMBL" id="GAA5147471.1"/>
    </source>
</evidence>
<keyword evidence="4" id="KW-0121">Carboxypeptidase</keyword>
<evidence type="ECO:0000256" key="14">
    <source>
        <dbReference type="ARBA" id="ARBA00049902"/>
    </source>
</evidence>
<keyword evidence="9" id="KW-0573">Peptidoglycan synthesis</keyword>
<feature type="transmembrane region" description="Helical" evidence="15">
    <location>
        <begin position="28"/>
        <end position="51"/>
    </location>
</feature>
<dbReference type="PANTHER" id="PTHR32282:SF11">
    <property type="entry name" value="PENICILLIN-BINDING PROTEIN 1B"/>
    <property type="match status" value="1"/>
</dbReference>
<gene>
    <name evidence="17" type="ORF">GCM10023213_42150</name>
</gene>
<comment type="catalytic activity">
    <reaction evidence="13">
        <text>Preferential cleavage: (Ac)2-L-Lys-D-Ala-|-D-Ala. Also transpeptidation of peptidyl-alanyl moieties that are N-acyl substituents of D-alanine.</text>
        <dbReference type="EC" id="3.4.16.4"/>
    </reaction>
</comment>
<evidence type="ECO:0000313" key="18">
    <source>
        <dbReference type="Proteomes" id="UP001499852"/>
    </source>
</evidence>
<dbReference type="Pfam" id="PF00912">
    <property type="entry name" value="Transgly"/>
    <property type="match status" value="1"/>
</dbReference>
<protein>
    <submittedName>
        <fullName evidence="17">Penicillin-binding protein 1A</fullName>
    </submittedName>
</protein>
<comment type="caution">
    <text evidence="17">The sequence shown here is derived from an EMBL/GenBank/DDBJ whole genome shotgun (WGS) entry which is preliminary data.</text>
</comment>
<keyword evidence="3" id="KW-1003">Cell membrane</keyword>
<dbReference type="RefSeq" id="WP_345738392.1">
    <property type="nucleotide sequence ID" value="NZ_BAABIA010000010.1"/>
</dbReference>
<dbReference type="InterPro" id="IPR012338">
    <property type="entry name" value="Beta-lactam/transpept-like"/>
</dbReference>
<keyword evidence="15" id="KW-0812">Transmembrane</keyword>
<keyword evidence="11" id="KW-0511">Multifunctional enzyme</keyword>
<dbReference type="PANTHER" id="PTHR32282">
    <property type="entry name" value="BINDING PROTEIN TRANSPEPTIDASE, PUTATIVE-RELATED"/>
    <property type="match status" value="1"/>
</dbReference>
<accession>A0ABP9PJ30</accession>
<evidence type="ECO:0000259" key="16">
    <source>
        <dbReference type="Pfam" id="PF00912"/>
    </source>
</evidence>
<dbReference type="SUPFAM" id="SSF56601">
    <property type="entry name" value="beta-lactamase/transpeptidase-like"/>
    <property type="match status" value="1"/>
</dbReference>
<dbReference type="EMBL" id="BAABIA010000010">
    <property type="protein sequence ID" value="GAA5147471.1"/>
    <property type="molecule type" value="Genomic_DNA"/>
</dbReference>
<dbReference type="InterPro" id="IPR023346">
    <property type="entry name" value="Lysozyme-like_dom_sf"/>
</dbReference>
<dbReference type="Gene3D" id="1.10.3810.10">
    <property type="entry name" value="Biosynthetic peptidoglycan transglycosylase-like"/>
    <property type="match status" value="1"/>
</dbReference>
<evidence type="ECO:0000256" key="4">
    <source>
        <dbReference type="ARBA" id="ARBA00022645"/>
    </source>
</evidence>
<keyword evidence="10 15" id="KW-0472">Membrane</keyword>
<evidence type="ECO:0000256" key="6">
    <source>
        <dbReference type="ARBA" id="ARBA00022676"/>
    </source>
</evidence>
<keyword evidence="15" id="KW-1133">Transmembrane helix</keyword>
<dbReference type="Gene3D" id="3.40.710.10">
    <property type="entry name" value="DD-peptidase/beta-lactamase superfamily"/>
    <property type="match status" value="1"/>
</dbReference>
<keyword evidence="7" id="KW-0808">Transferase</keyword>
<dbReference type="InterPro" id="IPR001264">
    <property type="entry name" value="Glyco_trans_51"/>
</dbReference>
<evidence type="ECO:0000256" key="10">
    <source>
        <dbReference type="ARBA" id="ARBA00023136"/>
    </source>
</evidence>
<dbReference type="InterPro" id="IPR036950">
    <property type="entry name" value="PBP_transglycosylase"/>
</dbReference>
<keyword evidence="12" id="KW-0961">Cell wall biogenesis/degradation</keyword>
<comment type="catalytic activity">
    <reaction evidence="14">
        <text>[GlcNAc-(1-&gt;4)-Mur2Ac(oyl-L-Ala-gamma-D-Glu-L-Lys-D-Ala-D-Ala)](n)-di-trans,octa-cis-undecaprenyl diphosphate + beta-D-GlcNAc-(1-&gt;4)-Mur2Ac(oyl-L-Ala-gamma-D-Glu-L-Lys-D-Ala-D-Ala)-di-trans,octa-cis-undecaprenyl diphosphate = [GlcNAc-(1-&gt;4)-Mur2Ac(oyl-L-Ala-gamma-D-Glu-L-Lys-D-Ala-D-Ala)](n+1)-di-trans,octa-cis-undecaprenyl diphosphate + di-trans,octa-cis-undecaprenyl diphosphate + H(+)</text>
        <dbReference type="Rhea" id="RHEA:23708"/>
        <dbReference type="Rhea" id="RHEA-COMP:9602"/>
        <dbReference type="Rhea" id="RHEA-COMP:9603"/>
        <dbReference type="ChEBI" id="CHEBI:15378"/>
        <dbReference type="ChEBI" id="CHEBI:58405"/>
        <dbReference type="ChEBI" id="CHEBI:60033"/>
        <dbReference type="ChEBI" id="CHEBI:78435"/>
        <dbReference type="EC" id="2.4.99.28"/>
    </reaction>
</comment>
<dbReference type="Proteomes" id="UP001499852">
    <property type="component" value="Unassembled WGS sequence"/>
</dbReference>
<keyword evidence="4" id="KW-0378">Hydrolase</keyword>
<reference evidence="18" key="1">
    <citation type="journal article" date="2019" name="Int. J. Syst. Evol. Microbiol.">
        <title>The Global Catalogue of Microorganisms (GCM) 10K type strain sequencing project: providing services to taxonomists for standard genome sequencing and annotation.</title>
        <authorList>
            <consortium name="The Broad Institute Genomics Platform"/>
            <consortium name="The Broad Institute Genome Sequencing Center for Infectious Disease"/>
            <person name="Wu L."/>
            <person name="Ma J."/>
        </authorList>
    </citation>
    <scope>NUCLEOTIDE SEQUENCE [LARGE SCALE GENOMIC DNA]</scope>
    <source>
        <strain evidence="18">JCM 18053</strain>
    </source>
</reference>
<sequence>MFGKDLEPKPQTNWRGESGLKLPFYRRVWFSALMALFILAGVTALGIYAVVVAPLREKAEQYDLEEIRKLEAASIIYDRNGEELSRIYVLNRTPVPIKEVPQHFIDALTAQEDSRFFQHDGVDYIGLTRAVIENVKAGRTTQGASTITQQLARQTFGLMEKSYKRKIMEAFVAQRIERKFTKSEILELYLNRIFFGKNFYGIQAAAQGYFGKDAKDLTIEECATIAGLIKSPNNIEPIRHPERAIKERNYVLERMVLEGSLERDDAERLKLKPMVTTPQSSDPRLSYVFDEVRQEVVALVGEERASIGGFQIYTSIDKDLQKAAETAMKKRLAEVEIRPDYPHQTYTQFRGILGEWHGKKMKGTLGEDEKRPMPEYLQGAAIVMDNSDGSILAMVGGRDFIDSQYNRATDGVRPVGTAFTPFVYAAAFSKPGYFPMTPLADEPLDNRRVMIGGLTGILGEWGMEVDDPKWSRNPISAREALVGSHNSATVRLGERVALEGGRIRQDFRDFTKRAGINTELREFPSTFLGATESKLDEMCLAYSCFPTLGKRPAKQHLIQRITDFRGSTVFQLDEKTLQPVRAMDEIAAYQTHTCLSEALHRGTGAPSIEYGLGDFPAGGKTGTHYESKDLWFLGYTSAVTCGVWVGFDKQKTIYPGAFSNKIVLPIWTDIINASAKARAPQEINPPETAERIEICRVSGLRATDFCYDKVKGPDGVERSVRSTYSEYLRPGTSFNTTCPVHTGEGLPADLQAFHQAITQTADSALLAEAGKFANIEPVHLQEPIILGSDPYNSEKPILRARPVNDDGTPILRAVPVGVDEGDSGEQPVIKLKPPPAMKIEL</sequence>